<evidence type="ECO:0000259" key="3">
    <source>
        <dbReference type="PROSITE" id="PS51677"/>
    </source>
</evidence>
<comment type="caution">
    <text evidence="4">The sequence shown here is derived from an EMBL/GenBank/DDBJ whole genome shotgun (WGS) entry which is preliminary data.</text>
</comment>
<evidence type="ECO:0000256" key="1">
    <source>
        <dbReference type="ARBA" id="ARBA00022801"/>
    </source>
</evidence>
<dbReference type="SUPFAM" id="SSF51055">
    <property type="entry name" value="Carbohydrate binding domain"/>
    <property type="match status" value="2"/>
</dbReference>
<evidence type="ECO:0000256" key="2">
    <source>
        <dbReference type="SAM" id="SignalP"/>
    </source>
</evidence>
<keyword evidence="5" id="KW-1185">Reference proteome</keyword>
<dbReference type="Pfam" id="PF01522">
    <property type="entry name" value="Polysacc_deac_1"/>
    <property type="match status" value="1"/>
</dbReference>
<dbReference type="InterPro" id="IPR011330">
    <property type="entry name" value="Glyco_hydro/deAcase_b/a-brl"/>
</dbReference>
<organism evidence="4 5">
    <name type="scientific">Vibrio qingdaonensis</name>
    <dbReference type="NCBI Taxonomy" id="2829491"/>
    <lineage>
        <taxon>Bacteria</taxon>
        <taxon>Pseudomonadati</taxon>
        <taxon>Pseudomonadota</taxon>
        <taxon>Gammaproteobacteria</taxon>
        <taxon>Vibrionales</taxon>
        <taxon>Vibrionaceae</taxon>
        <taxon>Vibrio</taxon>
    </lineage>
</organism>
<dbReference type="PANTHER" id="PTHR10587:SF125">
    <property type="entry name" value="POLYSACCHARIDE DEACETYLASE YHEN-RELATED"/>
    <property type="match status" value="1"/>
</dbReference>
<dbReference type="Pfam" id="PF02839">
    <property type="entry name" value="CBM_5_12"/>
    <property type="match status" value="2"/>
</dbReference>
<keyword evidence="2" id="KW-0732">Signal</keyword>
<dbReference type="GO" id="GO:0004553">
    <property type="term" value="F:hydrolase activity, hydrolyzing O-glycosyl compounds"/>
    <property type="evidence" value="ECO:0007669"/>
    <property type="project" value="InterPro"/>
</dbReference>
<name>A0A9X3CRW0_9VIBR</name>
<dbReference type="GO" id="GO:0016810">
    <property type="term" value="F:hydrolase activity, acting on carbon-nitrogen (but not peptide) bonds"/>
    <property type="evidence" value="ECO:0007669"/>
    <property type="project" value="InterPro"/>
</dbReference>
<dbReference type="InterPro" id="IPR036573">
    <property type="entry name" value="CBM_sf_5/12"/>
</dbReference>
<proteinExistence type="predicted"/>
<dbReference type="GO" id="GO:0030246">
    <property type="term" value="F:carbohydrate binding"/>
    <property type="evidence" value="ECO:0007669"/>
    <property type="project" value="InterPro"/>
</dbReference>
<reference evidence="4" key="1">
    <citation type="submission" date="2022-02" db="EMBL/GenBank/DDBJ databases">
        <title>Vibrio sp. nov, a new bacterium isolated from seawater.</title>
        <authorList>
            <person name="Yuan Y."/>
        </authorList>
    </citation>
    <scope>NUCLEOTIDE SEQUENCE</scope>
    <source>
        <strain evidence="4">ZSDZ65</strain>
    </source>
</reference>
<accession>A0A9X3CRW0</accession>
<dbReference type="Gene3D" id="2.10.10.90">
    <property type="match status" value="1"/>
</dbReference>
<keyword evidence="1" id="KW-0378">Hydrolase</keyword>
<dbReference type="Proteomes" id="UP001155587">
    <property type="component" value="Unassembled WGS sequence"/>
</dbReference>
<evidence type="ECO:0000313" key="5">
    <source>
        <dbReference type="Proteomes" id="UP001155587"/>
    </source>
</evidence>
<dbReference type="EMBL" id="JAKRRY010000036">
    <property type="protein sequence ID" value="MCW8348331.1"/>
    <property type="molecule type" value="Genomic_DNA"/>
</dbReference>
<dbReference type="InterPro" id="IPR003610">
    <property type="entry name" value="CBM5/12"/>
</dbReference>
<feature type="signal peptide" evidence="2">
    <location>
        <begin position="1"/>
        <end position="21"/>
    </location>
</feature>
<gene>
    <name evidence="4" type="ORF">MD535_20295</name>
</gene>
<dbReference type="PANTHER" id="PTHR10587">
    <property type="entry name" value="GLYCOSYL TRANSFERASE-RELATED"/>
    <property type="match status" value="1"/>
</dbReference>
<dbReference type="RefSeq" id="WP_265676854.1">
    <property type="nucleotide sequence ID" value="NZ_JAKRRY010000036.1"/>
</dbReference>
<dbReference type="GO" id="GO:0005576">
    <property type="term" value="C:extracellular region"/>
    <property type="evidence" value="ECO:0007669"/>
    <property type="project" value="InterPro"/>
</dbReference>
<dbReference type="InterPro" id="IPR050248">
    <property type="entry name" value="Polysacc_deacetylase_ArnD"/>
</dbReference>
<sequence>MRKVSSLIGSLLIPLSFNAIAQDPKATIYLTFDDGPINASIKVIETLNKHNVKGSFFFNAWHLDGIGDENEDRALEALMLALNTGHMVANHSYDHMVHNCDGAHGENTAAACNATGMHNVNSYRDPAYDYTFFPLNLAKLEQHVTNISSYDNYVADQYARLPYTNGWRVAKSFKADGLCATSDDYLPWDPNYVCDPDNPSNSSSNAMTLSDMLTNDSYQLFGWDLDWAPENWGIEMPANSLTEPEPFLEYVEASINTCAPVTIEPVNSKSQNFPCDTPLHKDKVIVLTHEFLFEDGHRGMGETQNIPKLDKFLELALKAGYVFDTLDNYIPSWKPEVQYSVGEHVNHEGTIYIAQKAHYSQSDWAPSLQSTLWYNADPATNWKLNVNYEQGDSVVYNGLQYTVITAHVSQASWTPNSEPSLFLLTATQ</sequence>
<protein>
    <submittedName>
        <fullName evidence="4">Polysaccharide deacetylase family protein</fullName>
    </submittedName>
</protein>
<dbReference type="InterPro" id="IPR002509">
    <property type="entry name" value="NODB_dom"/>
</dbReference>
<feature type="chain" id="PRO_5040968353" evidence="2">
    <location>
        <begin position="22"/>
        <end position="428"/>
    </location>
</feature>
<dbReference type="GO" id="GO:0005975">
    <property type="term" value="P:carbohydrate metabolic process"/>
    <property type="evidence" value="ECO:0007669"/>
    <property type="project" value="InterPro"/>
</dbReference>
<dbReference type="AlphaFoldDB" id="A0A9X3CRW0"/>
<dbReference type="SMART" id="SM00495">
    <property type="entry name" value="ChtBD3"/>
    <property type="match status" value="2"/>
</dbReference>
<dbReference type="PROSITE" id="PS51677">
    <property type="entry name" value="NODB"/>
    <property type="match status" value="1"/>
</dbReference>
<dbReference type="SUPFAM" id="SSF88713">
    <property type="entry name" value="Glycoside hydrolase/deacetylase"/>
    <property type="match status" value="1"/>
</dbReference>
<dbReference type="Gene3D" id="3.20.20.370">
    <property type="entry name" value="Glycoside hydrolase/deacetylase"/>
    <property type="match status" value="1"/>
</dbReference>
<dbReference type="CDD" id="cd12214">
    <property type="entry name" value="ChiA1_BD"/>
    <property type="match status" value="2"/>
</dbReference>
<feature type="domain" description="NodB homology" evidence="3">
    <location>
        <begin position="26"/>
        <end position="324"/>
    </location>
</feature>
<evidence type="ECO:0000313" key="4">
    <source>
        <dbReference type="EMBL" id="MCW8348331.1"/>
    </source>
</evidence>